<organism evidence="3 4">
    <name type="scientific">Poecilia formosa</name>
    <name type="common">Amazon molly</name>
    <name type="synonym">Limia formosa</name>
    <dbReference type="NCBI Taxonomy" id="48698"/>
    <lineage>
        <taxon>Eukaryota</taxon>
        <taxon>Metazoa</taxon>
        <taxon>Chordata</taxon>
        <taxon>Craniata</taxon>
        <taxon>Vertebrata</taxon>
        <taxon>Euteleostomi</taxon>
        <taxon>Actinopterygii</taxon>
        <taxon>Neopterygii</taxon>
        <taxon>Teleostei</taxon>
        <taxon>Neoteleostei</taxon>
        <taxon>Acanthomorphata</taxon>
        <taxon>Ovalentaria</taxon>
        <taxon>Atherinomorphae</taxon>
        <taxon>Cyprinodontiformes</taxon>
        <taxon>Poeciliidae</taxon>
        <taxon>Poeciliinae</taxon>
        <taxon>Poecilia</taxon>
    </lineage>
</organism>
<feature type="region of interest" description="Disordered" evidence="1">
    <location>
        <begin position="180"/>
        <end position="249"/>
    </location>
</feature>
<reference evidence="3" key="2">
    <citation type="submission" date="2025-08" db="UniProtKB">
        <authorList>
            <consortium name="Ensembl"/>
        </authorList>
    </citation>
    <scope>IDENTIFICATION</scope>
</reference>
<evidence type="ECO:0000313" key="3">
    <source>
        <dbReference type="Ensembl" id="ENSPFOP00000022412.1"/>
    </source>
</evidence>
<dbReference type="eggNOG" id="ENOG502QSX7">
    <property type="taxonomic scope" value="Eukaryota"/>
</dbReference>
<protein>
    <recommendedName>
        <fullName evidence="2">Synaptonemal complex protein 2 Spt16M-like domain-containing protein</fullName>
    </recommendedName>
</protein>
<proteinExistence type="predicted"/>
<dbReference type="AlphaFoldDB" id="A0A096LTC1"/>
<feature type="compositionally biased region" description="Low complexity" evidence="1">
    <location>
        <begin position="213"/>
        <end position="223"/>
    </location>
</feature>
<dbReference type="PANTHER" id="PTHR15607">
    <property type="entry name" value="SYNAPTONEMAL COMPLEX PROTEIN-RELATED"/>
    <property type="match status" value="1"/>
</dbReference>
<evidence type="ECO:0000259" key="2">
    <source>
        <dbReference type="Pfam" id="PF18584"/>
    </source>
</evidence>
<dbReference type="InterPro" id="IPR024835">
    <property type="entry name" value="SYCP2-like"/>
</dbReference>
<keyword evidence="4" id="KW-1185">Reference proteome</keyword>
<accession>A0A096LTC1</accession>
<reference evidence="4" key="1">
    <citation type="submission" date="2013-10" db="EMBL/GenBank/DDBJ databases">
        <authorList>
            <person name="Schartl M."/>
            <person name="Warren W."/>
        </authorList>
    </citation>
    <scope>NUCLEOTIDE SEQUENCE [LARGE SCALE GENOMIC DNA]</scope>
    <source>
        <strain evidence="4">female</strain>
    </source>
</reference>
<evidence type="ECO:0000313" key="4">
    <source>
        <dbReference type="Proteomes" id="UP000028760"/>
    </source>
</evidence>
<dbReference type="Proteomes" id="UP000028760">
    <property type="component" value="Unassembled WGS sequence"/>
</dbReference>
<feature type="compositionally biased region" description="Basic residues" evidence="1">
    <location>
        <begin position="235"/>
        <end position="249"/>
    </location>
</feature>
<dbReference type="GeneTree" id="ENSGT00530000063859"/>
<sequence>MVGDYEFQVSLLEALCRLTPRREREQRANQWFDSSDIRSTFCDIRDADFEVDCRRFLNFVNRYHGDQRRVYTLPCLKAFLSSTQLFRPKDEKLDKFWIDFNVGSGCVSFFIDDPQSFLWGSIHLQMEDVDYYSLKFKQNEMVLCVRLTNPIMHLNTRSHVVELTFDPEHQQELEEAAGRVFNKQASPSGAGGAVRTSPSSDMARSYTRKKPPSKSQLKSESSSAQNLHPDDRLTTRHPQHHHVYCRSWT</sequence>
<evidence type="ECO:0000256" key="1">
    <source>
        <dbReference type="SAM" id="MobiDB-lite"/>
    </source>
</evidence>
<dbReference type="InterPro" id="IPR040560">
    <property type="entry name" value="SYCP2_SLD"/>
</dbReference>
<dbReference type="Ensembl" id="ENSPFOT00000026157.1">
    <property type="protein sequence ID" value="ENSPFOP00000022412.1"/>
    <property type="gene ID" value="ENSPFOG00000023546.1"/>
</dbReference>
<dbReference type="PANTHER" id="PTHR15607:SF18">
    <property type="entry name" value="SYNAPTONEMAL COMPLEX PROTEIN 2-LIKE ISOFORM X1"/>
    <property type="match status" value="1"/>
</dbReference>
<dbReference type="STRING" id="48698.ENSPFOP00000022412"/>
<feature type="domain" description="Synaptonemal complex protein 2 Spt16M-like" evidence="2">
    <location>
        <begin position="70"/>
        <end position="182"/>
    </location>
</feature>
<name>A0A096LTC1_POEFO</name>
<dbReference type="Pfam" id="PF18584">
    <property type="entry name" value="SYCP2_SLD"/>
    <property type="match status" value="1"/>
</dbReference>
<dbReference type="EMBL" id="AYCK01025924">
    <property type="status" value="NOT_ANNOTATED_CDS"/>
    <property type="molecule type" value="Genomic_DNA"/>
</dbReference>
<reference evidence="3" key="3">
    <citation type="submission" date="2025-09" db="UniProtKB">
        <authorList>
            <consortium name="Ensembl"/>
        </authorList>
    </citation>
    <scope>IDENTIFICATION</scope>
</reference>